<dbReference type="AlphaFoldDB" id="A0A4P7VRV4"/>
<evidence type="ECO:0000259" key="2">
    <source>
        <dbReference type="PROSITE" id="PS51462"/>
    </source>
</evidence>
<dbReference type="SUPFAM" id="SSF55811">
    <property type="entry name" value="Nudix"/>
    <property type="match status" value="1"/>
</dbReference>
<feature type="domain" description="Nudix hydrolase" evidence="2">
    <location>
        <begin position="31"/>
        <end position="167"/>
    </location>
</feature>
<dbReference type="EMBL" id="CP039393">
    <property type="protein sequence ID" value="QCD37063.1"/>
    <property type="molecule type" value="Genomic_DNA"/>
</dbReference>
<evidence type="ECO:0000256" key="1">
    <source>
        <dbReference type="ARBA" id="ARBA00022801"/>
    </source>
</evidence>
<dbReference type="OrthoDB" id="9786032at2"/>
<keyword evidence="1" id="KW-0378">Hydrolase</keyword>
<reference evidence="3 4" key="1">
    <citation type="submission" date="2019-02" db="EMBL/GenBank/DDBJ databases">
        <title>Isolation and identification of novel species under the genus Muribaculum.</title>
        <authorList>
            <person name="Miyake S."/>
            <person name="Ding Y."/>
            <person name="Low A."/>
            <person name="Soh M."/>
            <person name="Seedorf H."/>
        </authorList>
    </citation>
    <scope>NUCLEOTIDE SEQUENCE [LARGE SCALE GENOMIC DNA]</scope>
    <source>
        <strain evidence="3 4">TLL-A4</strain>
    </source>
</reference>
<dbReference type="InterPro" id="IPR020084">
    <property type="entry name" value="NUDIX_hydrolase_CS"/>
</dbReference>
<dbReference type="PANTHER" id="PTHR10885:SF0">
    <property type="entry name" value="ISOPENTENYL-DIPHOSPHATE DELTA-ISOMERASE"/>
    <property type="match status" value="1"/>
</dbReference>
<protein>
    <submittedName>
        <fullName evidence="3">NUDIX domain-containing protein</fullName>
    </submittedName>
</protein>
<evidence type="ECO:0000313" key="3">
    <source>
        <dbReference type="EMBL" id="QCD37063.1"/>
    </source>
</evidence>
<dbReference type="InterPro" id="IPR015797">
    <property type="entry name" value="NUDIX_hydrolase-like_dom_sf"/>
</dbReference>
<gene>
    <name evidence="3" type="ORF">E7746_07905</name>
</gene>
<dbReference type="InterPro" id="IPR000086">
    <property type="entry name" value="NUDIX_hydrolase_dom"/>
</dbReference>
<dbReference type="PROSITE" id="PS00893">
    <property type="entry name" value="NUDIX_BOX"/>
    <property type="match status" value="1"/>
</dbReference>
<dbReference type="GO" id="GO:0016787">
    <property type="term" value="F:hydrolase activity"/>
    <property type="evidence" value="ECO:0007669"/>
    <property type="project" value="UniProtKB-KW"/>
</dbReference>
<dbReference type="Proteomes" id="UP000297031">
    <property type="component" value="Chromosome"/>
</dbReference>
<dbReference type="CDD" id="cd04692">
    <property type="entry name" value="NUDIX_Hydrolase"/>
    <property type="match status" value="1"/>
</dbReference>
<dbReference type="KEGG" id="mgod:E7746_07905"/>
<dbReference type="PROSITE" id="PS51462">
    <property type="entry name" value="NUDIX"/>
    <property type="match status" value="1"/>
</dbReference>
<proteinExistence type="predicted"/>
<dbReference type="RefSeq" id="WP_136411322.1">
    <property type="nucleotide sequence ID" value="NZ_CP039393.1"/>
</dbReference>
<name>A0A4P7VRV4_9BACT</name>
<accession>A0A4P7VRV4</accession>
<dbReference type="Pfam" id="PF00293">
    <property type="entry name" value="NUDIX"/>
    <property type="match status" value="1"/>
</dbReference>
<dbReference type="Gene3D" id="3.90.79.10">
    <property type="entry name" value="Nucleoside Triphosphate Pyrophosphohydrolase"/>
    <property type="match status" value="1"/>
</dbReference>
<sequence>MNSEELFPIVDEAGNVTGSATRRECHGGSMLLHPVVHLHVIMSGAGLYLQKRSCDKDIQPGKWDTSVGGHVDYGEAVVDALRREAREELGLRDIDPIALSPYVFESSRERELINPFYVYVDESTAIVPDPEEITEGRFWSADEIDDSVGKGVFTPNFEQEYQLIKQYIK</sequence>
<dbReference type="PANTHER" id="PTHR10885">
    <property type="entry name" value="ISOPENTENYL-DIPHOSPHATE DELTA-ISOMERASE"/>
    <property type="match status" value="1"/>
</dbReference>
<organism evidence="3 4">
    <name type="scientific">Muribaculum gordoncarteri</name>
    <dbReference type="NCBI Taxonomy" id="2530390"/>
    <lineage>
        <taxon>Bacteria</taxon>
        <taxon>Pseudomonadati</taxon>
        <taxon>Bacteroidota</taxon>
        <taxon>Bacteroidia</taxon>
        <taxon>Bacteroidales</taxon>
        <taxon>Muribaculaceae</taxon>
        <taxon>Muribaculum</taxon>
    </lineage>
</organism>
<keyword evidence="4" id="KW-1185">Reference proteome</keyword>
<evidence type="ECO:0000313" key="4">
    <source>
        <dbReference type="Proteomes" id="UP000297031"/>
    </source>
</evidence>